<comment type="similarity">
    <text evidence="1">Belongs to the 4-hydroxybenzoyl-CoA thioesterase family.</text>
</comment>
<dbReference type="InterPro" id="IPR029069">
    <property type="entry name" value="HotDog_dom_sf"/>
</dbReference>
<dbReference type="GO" id="GO:0047617">
    <property type="term" value="F:fatty acyl-CoA hydrolase activity"/>
    <property type="evidence" value="ECO:0007669"/>
    <property type="project" value="TreeGrafter"/>
</dbReference>
<dbReference type="InterPro" id="IPR050563">
    <property type="entry name" value="4-hydroxybenzoyl-CoA_TE"/>
</dbReference>
<dbReference type="Pfam" id="PF13279">
    <property type="entry name" value="4HBT_2"/>
    <property type="match status" value="1"/>
</dbReference>
<gene>
    <name evidence="3" type="ORF">AC812_00530</name>
</gene>
<evidence type="ECO:0000313" key="4">
    <source>
        <dbReference type="Proteomes" id="UP000050514"/>
    </source>
</evidence>
<organism evidence="3 4">
    <name type="scientific">Bellilinea caldifistulae</name>
    <dbReference type="NCBI Taxonomy" id="360411"/>
    <lineage>
        <taxon>Bacteria</taxon>
        <taxon>Bacillati</taxon>
        <taxon>Chloroflexota</taxon>
        <taxon>Anaerolineae</taxon>
        <taxon>Anaerolineales</taxon>
        <taxon>Anaerolineaceae</taxon>
        <taxon>Bellilinea</taxon>
    </lineage>
</organism>
<evidence type="ECO:0000256" key="1">
    <source>
        <dbReference type="ARBA" id="ARBA00005953"/>
    </source>
</evidence>
<dbReference type="Gene3D" id="3.10.129.10">
    <property type="entry name" value="Hotdog Thioesterase"/>
    <property type="match status" value="1"/>
</dbReference>
<sequence length="145" mass="16640">MSNFKFHYPITVRYGDLDPQWHVNNARFLVFLEQTRLAYVQNLGLFDGKDFFNLGMIVADVHIAYRAPIQLNEPVRVGMRVTRLGGKSFQTEYLIENQQTGEVKATAEIVMVTFDYHQNRSIPIPDHWREKIAAFEGIPPGPAST</sequence>
<dbReference type="CDD" id="cd00586">
    <property type="entry name" value="4HBT"/>
    <property type="match status" value="1"/>
</dbReference>
<keyword evidence="2" id="KW-0378">Hydrolase</keyword>
<proteinExistence type="inferred from homology"/>
<evidence type="ECO:0000256" key="2">
    <source>
        <dbReference type="ARBA" id="ARBA00022801"/>
    </source>
</evidence>
<accession>A0A0N8GNS6</accession>
<dbReference type="PANTHER" id="PTHR31793:SF27">
    <property type="entry name" value="NOVEL THIOESTERASE SUPERFAMILY DOMAIN AND SAPOSIN A-TYPE DOMAIN CONTAINING PROTEIN (0610012H03RIK)"/>
    <property type="match status" value="1"/>
</dbReference>
<comment type="caution">
    <text evidence="3">The sequence shown here is derived from an EMBL/GenBank/DDBJ whole genome shotgun (WGS) entry which is preliminary data.</text>
</comment>
<reference evidence="3 4" key="1">
    <citation type="submission" date="2015-07" db="EMBL/GenBank/DDBJ databases">
        <title>Draft genome of Bellilinea caldifistulae DSM 17877.</title>
        <authorList>
            <person name="Hemp J."/>
            <person name="Ward L.M."/>
            <person name="Pace L.A."/>
            <person name="Fischer W.W."/>
        </authorList>
    </citation>
    <scope>NUCLEOTIDE SEQUENCE [LARGE SCALE GENOMIC DNA]</scope>
    <source>
        <strain evidence="3 4">GOMI-1</strain>
    </source>
</reference>
<dbReference type="STRING" id="360411.AC812_00530"/>
<dbReference type="AlphaFoldDB" id="A0A0N8GNS6"/>
<dbReference type="PATRIC" id="fig|360411.5.peg.1714"/>
<protein>
    <recommendedName>
        <fullName evidence="5">Acyl-CoA thioesterase</fullName>
    </recommendedName>
</protein>
<dbReference type="Proteomes" id="UP000050514">
    <property type="component" value="Unassembled WGS sequence"/>
</dbReference>
<dbReference type="PANTHER" id="PTHR31793">
    <property type="entry name" value="4-HYDROXYBENZOYL-COA THIOESTERASE FAMILY MEMBER"/>
    <property type="match status" value="1"/>
</dbReference>
<evidence type="ECO:0000313" key="3">
    <source>
        <dbReference type="EMBL" id="KPL78922.1"/>
    </source>
</evidence>
<name>A0A0N8GNS6_9CHLR</name>
<dbReference type="OrthoDB" id="9799036at2"/>
<evidence type="ECO:0008006" key="5">
    <source>
        <dbReference type="Google" id="ProtNLM"/>
    </source>
</evidence>
<dbReference type="EMBL" id="LGHJ01000002">
    <property type="protein sequence ID" value="KPL78922.1"/>
    <property type="molecule type" value="Genomic_DNA"/>
</dbReference>
<dbReference type="RefSeq" id="WP_061912988.1">
    <property type="nucleotide sequence ID" value="NZ_DF967971.1"/>
</dbReference>
<dbReference type="SUPFAM" id="SSF54637">
    <property type="entry name" value="Thioesterase/thiol ester dehydrase-isomerase"/>
    <property type="match status" value="1"/>
</dbReference>
<keyword evidence="4" id="KW-1185">Reference proteome</keyword>